<name>A0A8H7A1Y5_PLEOS</name>
<organism evidence="2 3">
    <name type="scientific">Pleurotus ostreatus</name>
    <name type="common">Oyster mushroom</name>
    <name type="synonym">White-rot fungus</name>
    <dbReference type="NCBI Taxonomy" id="5322"/>
    <lineage>
        <taxon>Eukaryota</taxon>
        <taxon>Fungi</taxon>
        <taxon>Dikarya</taxon>
        <taxon>Basidiomycota</taxon>
        <taxon>Agaricomycotina</taxon>
        <taxon>Agaricomycetes</taxon>
        <taxon>Agaricomycetidae</taxon>
        <taxon>Agaricales</taxon>
        <taxon>Pleurotineae</taxon>
        <taxon>Pleurotaceae</taxon>
        <taxon>Pleurotus</taxon>
    </lineage>
</organism>
<evidence type="ECO:0000256" key="1">
    <source>
        <dbReference type="SAM" id="MobiDB-lite"/>
    </source>
</evidence>
<sequence length="134" mass="15113">MVVPYWAFGSDCFDFVGYRTSNGLSFADACPTDYLPISSGPNVTLEKTPENHDGSPNGYAFLERVKAAWMFKERKRPRRERDTSLPTTSCPPSPLYDSDLDAWDFPGTVYCQTAWSKNHMLSDVDDEILVVEDS</sequence>
<evidence type="ECO:0000313" key="3">
    <source>
        <dbReference type="Proteomes" id="UP000623687"/>
    </source>
</evidence>
<dbReference type="VEuPathDB" id="FungiDB:PC9H_004468"/>
<dbReference type="EMBL" id="JACETU010000003">
    <property type="protein sequence ID" value="KAF7432527.1"/>
    <property type="molecule type" value="Genomic_DNA"/>
</dbReference>
<keyword evidence="3" id="KW-1185">Reference proteome</keyword>
<comment type="caution">
    <text evidence="2">The sequence shown here is derived from an EMBL/GenBank/DDBJ whole genome shotgun (WGS) entry which is preliminary data.</text>
</comment>
<dbReference type="Proteomes" id="UP000623687">
    <property type="component" value="Unassembled WGS sequence"/>
</dbReference>
<dbReference type="AlphaFoldDB" id="A0A8H7A1Y5"/>
<dbReference type="GeneID" id="59374286"/>
<protein>
    <submittedName>
        <fullName evidence="2">Uncharacterized protein</fullName>
    </submittedName>
</protein>
<gene>
    <name evidence="2" type="ORF">PC9H_004468</name>
</gene>
<feature type="region of interest" description="Disordered" evidence="1">
    <location>
        <begin position="74"/>
        <end position="93"/>
    </location>
</feature>
<reference evidence="2" key="1">
    <citation type="submission" date="2019-07" db="EMBL/GenBank/DDBJ databases">
        <authorList>
            <person name="Palmer J.M."/>
        </authorList>
    </citation>
    <scope>NUCLEOTIDE SEQUENCE</scope>
    <source>
        <strain evidence="2">PC9</strain>
    </source>
</reference>
<dbReference type="RefSeq" id="XP_036632554.1">
    <property type="nucleotide sequence ID" value="XM_036774052.1"/>
</dbReference>
<evidence type="ECO:0000313" key="2">
    <source>
        <dbReference type="EMBL" id="KAF7432527.1"/>
    </source>
</evidence>
<proteinExistence type="predicted"/>
<accession>A0A8H7A1Y5</accession>